<evidence type="ECO:0000313" key="1">
    <source>
        <dbReference type="EMBL" id="ENO14181.1"/>
    </source>
</evidence>
<proteinExistence type="predicted"/>
<dbReference type="EMBL" id="APLQ01000014">
    <property type="protein sequence ID" value="ENO14181.1"/>
    <property type="molecule type" value="Genomic_DNA"/>
</dbReference>
<evidence type="ECO:0000313" key="2">
    <source>
        <dbReference type="Proteomes" id="UP000013165"/>
    </source>
</evidence>
<keyword evidence="2" id="KW-1185">Reference proteome</keyword>
<dbReference type="Proteomes" id="UP000013165">
    <property type="component" value="Unassembled WGS sequence"/>
</dbReference>
<comment type="caution">
    <text evidence="1">The sequence shown here is derived from an EMBL/GenBank/DDBJ whole genome shotgun (WGS) entry which is preliminary data.</text>
</comment>
<dbReference type="OrthoDB" id="6370543at2"/>
<gene>
    <name evidence="1" type="ORF">J057_22345</name>
</gene>
<sequence>MAFWQELLIQLLATASTVLVVLAAFHRWVIKPYIDAQVEELKKASAQVEERVTRGVREGVKQSIVDLPDSTLKESTRTFLRFGTDLMENGLSSFLGTYEDLQRRGKDDSGTGPGNRPR</sequence>
<dbReference type="PATRIC" id="fig|626887.3.peg.4469"/>
<dbReference type="RefSeq" id="WP_004582400.1">
    <property type="nucleotide sequence ID" value="NZ_AP028878.1"/>
</dbReference>
<accession>N6WRL0</accession>
<dbReference type="HOGENOM" id="CLU_2058561_0_0_6"/>
<name>N6WRL0_9GAMM</name>
<reference evidence="1 2" key="1">
    <citation type="journal article" date="2013" name="Genome Announc.">
        <title>Genome Sequence of the Polycyclic Aromatic Hydrocarbon-Degrading Bacterium Strain Marinobacter nanhaiticus D15-8WT.</title>
        <authorList>
            <person name="Cui Z."/>
            <person name="Gao W."/>
            <person name="Li Q."/>
            <person name="Xu G."/>
            <person name="Zheng L."/>
        </authorList>
    </citation>
    <scope>NUCLEOTIDE SEQUENCE [LARGE SCALE GENOMIC DNA]</scope>
    <source>
        <strain evidence="1 2">D15-8W</strain>
    </source>
</reference>
<dbReference type="AlphaFoldDB" id="N6WRL0"/>
<protein>
    <submittedName>
        <fullName evidence="1">Uncharacterized protein</fullName>
    </submittedName>
</protein>
<organism evidence="1 2">
    <name type="scientific">Marinobacter nanhaiticus D15-8W</name>
    <dbReference type="NCBI Taxonomy" id="626887"/>
    <lineage>
        <taxon>Bacteria</taxon>
        <taxon>Pseudomonadati</taxon>
        <taxon>Pseudomonadota</taxon>
        <taxon>Gammaproteobacteria</taxon>
        <taxon>Pseudomonadales</taxon>
        <taxon>Marinobacteraceae</taxon>
        <taxon>Marinobacter</taxon>
    </lineage>
</organism>